<proteinExistence type="predicted"/>
<reference evidence="3" key="1">
    <citation type="journal article" date="2014" name="BMC Genomics">
        <title>Genome characteristics reveal the impact of lichenization on lichen-forming fungus Endocarpon pusillum Hedwig (Verrucariales, Ascomycota).</title>
        <authorList>
            <person name="Wang Y.-Y."/>
            <person name="Liu B."/>
            <person name="Zhang X.-Y."/>
            <person name="Zhou Q.-M."/>
            <person name="Zhang T."/>
            <person name="Li H."/>
            <person name="Yu Y.-F."/>
            <person name="Zhang X.-L."/>
            <person name="Hao X.-Y."/>
            <person name="Wang M."/>
            <person name="Wang L."/>
            <person name="Wei J.-C."/>
        </authorList>
    </citation>
    <scope>NUCLEOTIDE SEQUENCE [LARGE SCALE GENOMIC DNA]</scope>
    <source>
        <strain evidence="3">Z07020 / HMAS-L-300199</strain>
    </source>
</reference>
<organism evidence="2 3">
    <name type="scientific">Endocarpon pusillum (strain Z07020 / HMAS-L-300199)</name>
    <name type="common">Lichen-forming fungus</name>
    <dbReference type="NCBI Taxonomy" id="1263415"/>
    <lineage>
        <taxon>Eukaryota</taxon>
        <taxon>Fungi</taxon>
        <taxon>Dikarya</taxon>
        <taxon>Ascomycota</taxon>
        <taxon>Pezizomycotina</taxon>
        <taxon>Eurotiomycetes</taxon>
        <taxon>Chaetothyriomycetidae</taxon>
        <taxon>Verrucariales</taxon>
        <taxon>Verrucariaceae</taxon>
        <taxon>Endocarpon</taxon>
    </lineage>
</organism>
<feature type="transmembrane region" description="Helical" evidence="1">
    <location>
        <begin position="433"/>
        <end position="457"/>
    </location>
</feature>
<keyword evidence="1" id="KW-0472">Membrane</keyword>
<accession>U1GNM3</accession>
<dbReference type="OMA" id="MANVAPY"/>
<evidence type="ECO:0000313" key="3">
    <source>
        <dbReference type="Proteomes" id="UP000019373"/>
    </source>
</evidence>
<gene>
    <name evidence="2" type="ORF">EPUS_07736</name>
</gene>
<dbReference type="eggNOG" id="ENOG502RZ6R">
    <property type="taxonomic scope" value="Eukaryota"/>
</dbReference>
<dbReference type="OrthoDB" id="3692311at2759"/>
<dbReference type="EMBL" id="KE720948">
    <property type="protein sequence ID" value="ERF73531.1"/>
    <property type="molecule type" value="Genomic_DNA"/>
</dbReference>
<keyword evidence="1" id="KW-1133">Transmembrane helix</keyword>
<dbReference type="Proteomes" id="UP000019373">
    <property type="component" value="Unassembled WGS sequence"/>
</dbReference>
<feature type="transmembrane region" description="Helical" evidence="1">
    <location>
        <begin position="12"/>
        <end position="30"/>
    </location>
</feature>
<evidence type="ECO:0000313" key="2">
    <source>
        <dbReference type="EMBL" id="ERF73531.1"/>
    </source>
</evidence>
<dbReference type="GeneID" id="19242616"/>
<sequence>MTQLSAGLKRSIALNTIGIALVMLWLLSPLSSQAVLRILTIGTNTTTTSLPLHYLNVSNWSDLRGGTSDGQLALIAPNTLLNAALISPIGLKAAPQDLWNHVKIPQLSRMSSGRADPDGWYQVTANSTDDFSSLIGIPIVSLPKMDHRSINLSLESWYWDLECSPWQPNPRQLVNSTIVPTFESFQWDSLVNNGRSKNFLYPPFIVYYNDSLTAGNRATDACNADNFLSRTSVIDCPELGVRRIGIKLQGAYPELLSECQIRTVYVETEIFCSDGICVPNRIRESKVHHLQSNWTMLDIWTGTSAISYTVPSLFFNNFANSIAGRQNGGGGSNAMIGYIDNPNTPFSSNSPGHLGEAPDLQKIDDKLITSRFTQIMNTYWLVSIGSQLVMGTNGDFNLSATSSQQFDPKYKTSLTSTVLATINTTEDVLQCSVVWLTIFMLVTLIAFAAAVCGLAIIMMSSGPRLAMNISTVIRDNRYCPSISKGSYLDDNDRSRDLQNLTVRIGDVKPSESVGHIAISTTGTGDSVIMDRLRKRRFYD</sequence>
<protein>
    <submittedName>
        <fullName evidence="2">Uncharacterized protein</fullName>
    </submittedName>
</protein>
<keyword evidence="3" id="KW-1185">Reference proteome</keyword>
<name>U1GNM3_ENDPU</name>
<dbReference type="RefSeq" id="XP_007800832.1">
    <property type="nucleotide sequence ID" value="XM_007802641.1"/>
</dbReference>
<dbReference type="AlphaFoldDB" id="U1GNM3"/>
<evidence type="ECO:0000256" key="1">
    <source>
        <dbReference type="SAM" id="Phobius"/>
    </source>
</evidence>
<dbReference type="HOGENOM" id="CLU_012207_0_0_1"/>
<keyword evidence="1" id="KW-0812">Transmembrane</keyword>